<organism evidence="1 2">
    <name type="scientific">Smallanthus sonchifolius</name>
    <dbReference type="NCBI Taxonomy" id="185202"/>
    <lineage>
        <taxon>Eukaryota</taxon>
        <taxon>Viridiplantae</taxon>
        <taxon>Streptophyta</taxon>
        <taxon>Embryophyta</taxon>
        <taxon>Tracheophyta</taxon>
        <taxon>Spermatophyta</taxon>
        <taxon>Magnoliopsida</taxon>
        <taxon>eudicotyledons</taxon>
        <taxon>Gunneridae</taxon>
        <taxon>Pentapetalae</taxon>
        <taxon>asterids</taxon>
        <taxon>campanulids</taxon>
        <taxon>Asterales</taxon>
        <taxon>Asteraceae</taxon>
        <taxon>Asteroideae</taxon>
        <taxon>Heliantheae alliance</taxon>
        <taxon>Millerieae</taxon>
        <taxon>Smallanthus</taxon>
    </lineage>
</organism>
<keyword evidence="2" id="KW-1185">Reference proteome</keyword>
<accession>A0ACB9HKH6</accession>
<protein>
    <submittedName>
        <fullName evidence="1">Uncharacterized protein</fullName>
    </submittedName>
</protein>
<reference evidence="2" key="1">
    <citation type="journal article" date="2022" name="Mol. Ecol. Resour.">
        <title>The genomes of chicory, endive, great burdock and yacon provide insights into Asteraceae palaeo-polyploidization history and plant inulin production.</title>
        <authorList>
            <person name="Fan W."/>
            <person name="Wang S."/>
            <person name="Wang H."/>
            <person name="Wang A."/>
            <person name="Jiang F."/>
            <person name="Liu H."/>
            <person name="Zhao H."/>
            <person name="Xu D."/>
            <person name="Zhang Y."/>
        </authorList>
    </citation>
    <scope>NUCLEOTIDE SEQUENCE [LARGE SCALE GENOMIC DNA]</scope>
    <source>
        <strain evidence="2">cv. Yunnan</strain>
    </source>
</reference>
<proteinExistence type="predicted"/>
<comment type="caution">
    <text evidence="1">The sequence shown here is derived from an EMBL/GenBank/DDBJ whole genome shotgun (WGS) entry which is preliminary data.</text>
</comment>
<sequence length="183" mass="19796">MASLAPPPTTTGKKFSSSSTYASSFSFKSSQVPISRINRHAVSCKTLDNNDHQEINSGKIDRRNVMLGLGGLYGAFGSGSLAFADPIMAPDITKCGAADLPQGAQPTKCCPPFPKKITDFKLPPKSTIRVRPAAHLVNKDYIAKFNKAIELMKALPDDDPRSFKQQTAVHCAYCDGAYDQRLS</sequence>
<dbReference type="Proteomes" id="UP001056120">
    <property type="component" value="Linkage Group LG12"/>
</dbReference>
<reference evidence="1 2" key="2">
    <citation type="journal article" date="2022" name="Mol. Ecol. Resour.">
        <title>The genomes of chicory, endive, great burdock and yacon provide insights into Asteraceae paleo-polyploidization history and plant inulin production.</title>
        <authorList>
            <person name="Fan W."/>
            <person name="Wang S."/>
            <person name="Wang H."/>
            <person name="Wang A."/>
            <person name="Jiang F."/>
            <person name="Liu H."/>
            <person name="Zhao H."/>
            <person name="Xu D."/>
            <person name="Zhang Y."/>
        </authorList>
    </citation>
    <scope>NUCLEOTIDE SEQUENCE [LARGE SCALE GENOMIC DNA]</scope>
    <source>
        <strain evidence="2">cv. Yunnan</strain>
        <tissue evidence="1">Leaves</tissue>
    </source>
</reference>
<name>A0ACB9HKH6_9ASTR</name>
<evidence type="ECO:0000313" key="2">
    <source>
        <dbReference type="Proteomes" id="UP001056120"/>
    </source>
</evidence>
<evidence type="ECO:0000313" key="1">
    <source>
        <dbReference type="EMBL" id="KAI3795828.1"/>
    </source>
</evidence>
<dbReference type="EMBL" id="CM042029">
    <property type="protein sequence ID" value="KAI3795828.1"/>
    <property type="molecule type" value="Genomic_DNA"/>
</dbReference>
<gene>
    <name evidence="1" type="ORF">L1987_38488</name>
</gene>